<protein>
    <submittedName>
        <fullName evidence="1">Uncharacterized protein</fullName>
    </submittedName>
</protein>
<proteinExistence type="predicted"/>
<organism evidence="1 2">
    <name type="scientific">Candidatus Falkowbacteria bacterium GW2011_GWE1_38_31</name>
    <dbReference type="NCBI Taxonomy" id="1618638"/>
    <lineage>
        <taxon>Bacteria</taxon>
        <taxon>Candidatus Falkowiibacteriota</taxon>
    </lineage>
</organism>
<evidence type="ECO:0000313" key="1">
    <source>
        <dbReference type="EMBL" id="KKQ70974.1"/>
    </source>
</evidence>
<evidence type="ECO:0000313" key="2">
    <source>
        <dbReference type="Proteomes" id="UP000034022"/>
    </source>
</evidence>
<gene>
    <name evidence="1" type="ORF">US91_C0002G0053</name>
</gene>
<dbReference type="EMBL" id="LBUU01000002">
    <property type="protein sequence ID" value="KKQ70974.1"/>
    <property type="molecule type" value="Genomic_DNA"/>
</dbReference>
<dbReference type="AlphaFoldDB" id="A0A0G0MB40"/>
<sequence>MALIKMRFGKLQNGFFLLDDCGEKKLFFACEHGEWSFPFPVRDGKIQRSSEPGTEAIFPNQEVEVIPREDWDEYDITEQMVKDFFGE</sequence>
<comment type="caution">
    <text evidence="1">The sequence shown here is derived from an EMBL/GenBank/DDBJ whole genome shotgun (WGS) entry which is preliminary data.</text>
</comment>
<dbReference type="Proteomes" id="UP000034022">
    <property type="component" value="Unassembled WGS sequence"/>
</dbReference>
<accession>A0A0G0MB40</accession>
<reference evidence="1" key="1">
    <citation type="journal article" date="2015" name="Nature">
        <title>rRNA introns, odd ribosomes, and small enigmatic genomes across a large radiation of phyla.</title>
        <authorList>
            <person name="Brown C.T."/>
            <person name="Hug L.A."/>
            <person name="Thomas B.C."/>
            <person name="Sharon I."/>
            <person name="Castelle C.J."/>
            <person name="Singh A."/>
            <person name="Wilkins M.J."/>
            <person name="Williams K.H."/>
            <person name="Banfield J.F."/>
        </authorList>
    </citation>
    <scope>NUCLEOTIDE SEQUENCE [LARGE SCALE GENOMIC DNA]</scope>
</reference>
<name>A0A0G0MB40_9BACT</name>